<evidence type="ECO:0000313" key="5">
    <source>
        <dbReference type="Proteomes" id="UP000219281"/>
    </source>
</evidence>
<dbReference type="InterPro" id="IPR032508">
    <property type="entry name" value="FecR_C"/>
</dbReference>
<proteinExistence type="predicted"/>
<reference evidence="5" key="1">
    <citation type="submission" date="2017-09" db="EMBL/GenBank/DDBJ databases">
        <authorList>
            <person name="Varghese N."/>
            <person name="Submissions S."/>
        </authorList>
    </citation>
    <scope>NUCLEOTIDE SEQUENCE [LARGE SCALE GENOMIC DNA]</scope>
    <source>
        <strain evidence="5">CGMCC 1.12803</strain>
    </source>
</reference>
<gene>
    <name evidence="4" type="ORF">SAMN06297358_3465</name>
</gene>
<dbReference type="AlphaFoldDB" id="A0A286ACX2"/>
<dbReference type="Pfam" id="PF16344">
    <property type="entry name" value="FecR_C"/>
    <property type="match status" value="1"/>
</dbReference>
<dbReference type="InterPro" id="IPR006860">
    <property type="entry name" value="FecR"/>
</dbReference>
<evidence type="ECO:0000259" key="2">
    <source>
        <dbReference type="Pfam" id="PF04773"/>
    </source>
</evidence>
<feature type="domain" description="Protein FecR C-terminal" evidence="3">
    <location>
        <begin position="274"/>
        <end position="342"/>
    </location>
</feature>
<dbReference type="PANTHER" id="PTHR30273">
    <property type="entry name" value="PERIPLASMIC SIGNAL SENSOR AND SIGMA FACTOR ACTIVATOR FECR-RELATED"/>
    <property type="match status" value="1"/>
</dbReference>
<dbReference type="PANTHER" id="PTHR30273:SF2">
    <property type="entry name" value="PROTEIN FECR"/>
    <property type="match status" value="1"/>
</dbReference>
<keyword evidence="1" id="KW-0175">Coiled coil</keyword>
<dbReference type="OrthoDB" id="934696at2"/>
<protein>
    <submittedName>
        <fullName evidence="4">FecR family protein</fullName>
    </submittedName>
</protein>
<dbReference type="GO" id="GO:0016989">
    <property type="term" value="F:sigma factor antagonist activity"/>
    <property type="evidence" value="ECO:0007669"/>
    <property type="project" value="TreeGrafter"/>
</dbReference>
<dbReference type="Pfam" id="PF04773">
    <property type="entry name" value="FecR"/>
    <property type="match status" value="1"/>
</dbReference>
<organism evidence="4 5">
    <name type="scientific">Pedobacter xixiisoli</name>
    <dbReference type="NCBI Taxonomy" id="1476464"/>
    <lineage>
        <taxon>Bacteria</taxon>
        <taxon>Pseudomonadati</taxon>
        <taxon>Bacteroidota</taxon>
        <taxon>Sphingobacteriia</taxon>
        <taxon>Sphingobacteriales</taxon>
        <taxon>Sphingobacteriaceae</taxon>
        <taxon>Pedobacter</taxon>
    </lineage>
</organism>
<keyword evidence="5" id="KW-1185">Reference proteome</keyword>
<feature type="domain" description="FecR protein" evidence="2">
    <location>
        <begin position="130"/>
        <end position="218"/>
    </location>
</feature>
<dbReference type="InterPro" id="IPR012373">
    <property type="entry name" value="Ferrdict_sens_TM"/>
</dbReference>
<dbReference type="Proteomes" id="UP000219281">
    <property type="component" value="Unassembled WGS sequence"/>
</dbReference>
<dbReference type="EMBL" id="OCMT01000004">
    <property type="protein sequence ID" value="SOD19760.1"/>
    <property type="molecule type" value="Genomic_DNA"/>
</dbReference>
<evidence type="ECO:0000313" key="4">
    <source>
        <dbReference type="EMBL" id="SOD19760.1"/>
    </source>
</evidence>
<evidence type="ECO:0000256" key="1">
    <source>
        <dbReference type="SAM" id="Coils"/>
    </source>
</evidence>
<sequence>MRNLVVKFWKAQLNKEQLLGLHDRLEKESQVLEQELRTEYEQMLTTKVTTTKIERARAEMILKNLHHKMAVAVQMPAVFERRNFQMLKWAASIAVVLSISVAIFYSNKKADHQKDESVALTTTKNNYSNTAKHILNISLPDGSIVMLYPKSSFDHNPDYGNRYRNINLKGKAEFIVQKDKEHPFTVSANNVHTIALGTIFTVDAWEQNLVNVLLKSGKVVVRSQDLKGNNLKDTYLLPGEGLTVNRSSGIITKRKNAMGLVKPIKTGYPSDATMAFNQTSLTNVFSTLSKNYNKQIEFDAKEIDSMLFTGTFKRSEDLLNILSVVCEMNNLTFMENKSKITIQKK</sequence>
<evidence type="ECO:0000259" key="3">
    <source>
        <dbReference type="Pfam" id="PF16344"/>
    </source>
</evidence>
<dbReference type="Gene3D" id="2.60.120.1440">
    <property type="match status" value="1"/>
</dbReference>
<dbReference type="RefSeq" id="WP_097133275.1">
    <property type="nucleotide sequence ID" value="NZ_OCMT01000004.1"/>
</dbReference>
<dbReference type="Gene3D" id="3.55.50.30">
    <property type="match status" value="1"/>
</dbReference>
<name>A0A286ACX2_9SPHI</name>
<feature type="coiled-coil region" evidence="1">
    <location>
        <begin position="15"/>
        <end position="42"/>
    </location>
</feature>
<accession>A0A286ACX2</accession>